<feature type="transmembrane region" description="Helical" evidence="11">
    <location>
        <begin position="231"/>
        <end position="252"/>
    </location>
</feature>
<protein>
    <submittedName>
        <fullName evidence="13">Glycoside hydrolase family 5</fullName>
    </submittedName>
</protein>
<sequence length="1588" mass="177204">MSDIDTLGQAESHSGHDRVTKQQARHRHINDRAVIENPLSHYTDEQLEADVTSFAERYLNVDKGALIRAARVAKDIKLYDEVARNPSDAAGKELPVQLTAEEKRALVRERDVPFSEKGMWTIIITVSLAAFLQGRQIIFLSLAQYRFTGSPSSLGHVQASFNGSSLYDTEFGLNTTAKKDDNSATGSHAELGIDDWKLGAANASPFLFAALLGCPLALPVNHYLGRKGGMVVAAFLILVSSIASAFATNWVHLFGIRLVNGIGMGLKAVSTPILASETAVGFWRGTSILAWQLWVAAGLMVGFAFNLIFDTAANKRLTFQLMVGAPMVPALALLVLVICFCEESPRYLMRVSSPRYDPQRAYEILKKLRNTELQALRDIYLVHKSIEQEEVPGGVANLKYIPGFVSTVVGFLRQWRQLFLERRLRNALISSSTVALAQQLCGINVLAFYSGTLFSRAGAEKRDAMFFSLGYGAVNFIFGLPAIRTIDTLGRRKWLILTLPVMALFMLLAGVSFNIHNLNAKVPVVALFILLFAAAYSPGLGPIPFTYASESFPLSHREAGAAVAIAVNLGFAGLLSVFFPRINSGLGDGGSLYLFAGLNVLALVMVFLLLEETKRRSLEDLDLVFAVSKRQFVKHQVVEYLPWFFRRYVLRKHEYKPSLYIDLIWGSRDDEDERTRARDARRMDGRRDSSESDRDSTHAGPVRPTSIPSNPRLFGGVSPEFKREPTPRPLRLTPLESLGKGSHWLRGAPRQDVIEPSQLFQSRTFRDPFSPPSSVAARCACVLLLSYLETAKLNLSLPSPSSRTSSLHLGGIANEKHCQISTTQALAMSTFRLTIEDGQFRDGYGRQVVLRGLNVAADAKLPSEPDQPSHIGDGFFDGDNVKFHNRPFPKDEAHVHFSRIKRYGYNTIRYVFTWEAIEAAGPGRYDEEWIQHTIEILRIAKEYGFYIFMDPHQDVWSRYCGGSGAPMWTIYACGLNPQSFSATEAAIVHNTYPKPEEFPKMIWSTNYWRLAAATIFTMYFGGRDFAPKCIINGINIQDFLQGHFVAACAHLAKRIHEAGDLENEVVIGWESMNEPGCGLVGYQDIAVIPNAQKLKKGSCPTIWQTLLTGSGRACEVETWDMGGMGPYKVGRSLIDPHGEMAWLPADYDDSRYGWKRDEGWKLGECIWAQHGIWDTKTDTLVKKDYFSKNPRTGKTIDHPEFTNTYFMDSYRLYRDAIRPIHKNCIMLMQYPTLELPPQIKGTADDDPMMAFSPHWYDGITLMTKRWNRVWNVDVVGVLRGRYWHEALSVKVGETAIRNCFKDQLASLRQEGLDRMGNHPCVMTEFGIPYDMGDKKAYKTGDYSDQSAALDANYFGAEGSGMEGHCLWVYVAKNTHEHGDLWNGEDLSVFSLDDKTLPMSPLPRSPSPNPSSDLKRNSMSRDVPDESTVTPENLQSTITNPSISSAPSKDPELTNAPGLRAAEAFVRPTPVVVAGDVLEYGFDLRSCTFTLKLKATAPPSETAPTVVFLPEFHYPQDNCTVEVSSGKWAISMDDDEGPLLQKLKWWHADGEQTLKVTGLVRQHNIVEGSEEDMGYLEQCQQNYARCSVM</sequence>
<comment type="similarity">
    <text evidence="3">Belongs to the major facilitator superfamily. Sugar transporter (TC 2.A.1.1) family.</text>
</comment>
<dbReference type="PRINTS" id="PR00171">
    <property type="entry name" value="SUGRTRNSPORT"/>
</dbReference>
<keyword evidence="7 11" id="KW-1133">Transmembrane helix</keyword>
<dbReference type="InterPro" id="IPR041036">
    <property type="entry name" value="GH5_C"/>
</dbReference>
<dbReference type="InterPro" id="IPR003663">
    <property type="entry name" value="Sugar/inositol_transpt"/>
</dbReference>
<dbReference type="GO" id="GO:0022857">
    <property type="term" value="F:transmembrane transporter activity"/>
    <property type="evidence" value="ECO:0007669"/>
    <property type="project" value="InterPro"/>
</dbReference>
<dbReference type="SUPFAM" id="SSF103473">
    <property type="entry name" value="MFS general substrate transporter"/>
    <property type="match status" value="1"/>
</dbReference>
<feature type="region of interest" description="Disordered" evidence="10">
    <location>
        <begin position="1397"/>
        <end position="1454"/>
    </location>
</feature>
<evidence type="ECO:0000256" key="2">
    <source>
        <dbReference type="ARBA" id="ARBA00005641"/>
    </source>
</evidence>
<dbReference type="Pfam" id="PF18564">
    <property type="entry name" value="Glyco_hydro_5_C"/>
    <property type="match status" value="1"/>
</dbReference>
<dbReference type="KEGG" id="clup:CLUP02_06497"/>
<feature type="transmembrane region" description="Helical" evidence="11">
    <location>
        <begin position="321"/>
        <end position="341"/>
    </location>
</feature>
<reference evidence="13" key="1">
    <citation type="journal article" date="2021" name="Mol. Plant Microbe Interact.">
        <title>Complete Genome Sequence of the Plant-Pathogenic Fungus Colletotrichum lupini.</title>
        <authorList>
            <person name="Baroncelli R."/>
            <person name="Pensec F."/>
            <person name="Da Lio D."/>
            <person name="Boufleur T."/>
            <person name="Vicente I."/>
            <person name="Sarrocco S."/>
            <person name="Picot A."/>
            <person name="Baraldi E."/>
            <person name="Sukno S."/>
            <person name="Thon M."/>
            <person name="Le Floch G."/>
        </authorList>
    </citation>
    <scope>NUCLEOTIDE SEQUENCE</scope>
    <source>
        <strain evidence="13">IMI 504893</strain>
    </source>
</reference>
<evidence type="ECO:0000256" key="4">
    <source>
        <dbReference type="ARBA" id="ARBA00022448"/>
    </source>
</evidence>
<evidence type="ECO:0000256" key="3">
    <source>
        <dbReference type="ARBA" id="ARBA00010992"/>
    </source>
</evidence>
<evidence type="ECO:0000256" key="8">
    <source>
        <dbReference type="ARBA" id="ARBA00023136"/>
    </source>
</evidence>
<keyword evidence="9" id="KW-0326">Glycosidase</keyword>
<keyword evidence="5 11" id="KW-0812">Transmembrane</keyword>
<dbReference type="PROSITE" id="PS00217">
    <property type="entry name" value="SUGAR_TRANSPORT_2"/>
    <property type="match status" value="1"/>
</dbReference>
<dbReference type="PANTHER" id="PTHR31308">
    <property type="match status" value="1"/>
</dbReference>
<dbReference type="GO" id="GO:1904462">
    <property type="term" value="P:ergosteryl 3-beta-D-glucoside catabolic process"/>
    <property type="evidence" value="ECO:0007669"/>
    <property type="project" value="TreeGrafter"/>
</dbReference>
<proteinExistence type="inferred from homology"/>
<dbReference type="Gene3D" id="1.20.1250.20">
    <property type="entry name" value="MFS general substrate transporter like domains"/>
    <property type="match status" value="1"/>
</dbReference>
<dbReference type="PROSITE" id="PS50850">
    <property type="entry name" value="MFS"/>
    <property type="match status" value="1"/>
</dbReference>
<evidence type="ECO:0000256" key="5">
    <source>
        <dbReference type="ARBA" id="ARBA00022692"/>
    </source>
</evidence>
<feature type="transmembrane region" description="Helical" evidence="11">
    <location>
        <begin position="525"/>
        <end position="547"/>
    </location>
</feature>
<feature type="transmembrane region" description="Helical" evidence="11">
    <location>
        <begin position="288"/>
        <end position="309"/>
    </location>
</feature>
<dbReference type="GO" id="GO:0050295">
    <property type="term" value="F:steryl-beta-glucosidase activity"/>
    <property type="evidence" value="ECO:0007669"/>
    <property type="project" value="TreeGrafter"/>
</dbReference>
<feature type="transmembrane region" description="Helical" evidence="11">
    <location>
        <begin position="591"/>
        <end position="610"/>
    </location>
</feature>
<dbReference type="Pfam" id="PF00083">
    <property type="entry name" value="Sugar_tr"/>
    <property type="match status" value="1"/>
</dbReference>
<feature type="transmembrane region" description="Helical" evidence="11">
    <location>
        <begin position="494"/>
        <end position="513"/>
    </location>
</feature>
<evidence type="ECO:0000256" key="9">
    <source>
        <dbReference type="ARBA" id="ARBA00023295"/>
    </source>
</evidence>
<dbReference type="FunFam" id="3.20.20.80:FF:000131">
    <property type="entry name" value="Glycoside hydrolase superfamily"/>
    <property type="match status" value="1"/>
</dbReference>
<evidence type="ECO:0000313" key="14">
    <source>
        <dbReference type="Proteomes" id="UP000830671"/>
    </source>
</evidence>
<dbReference type="EMBL" id="CP019475">
    <property type="protein sequence ID" value="UQC81011.1"/>
    <property type="molecule type" value="Genomic_DNA"/>
</dbReference>
<feature type="compositionally biased region" description="Pro residues" evidence="10">
    <location>
        <begin position="1399"/>
        <end position="1408"/>
    </location>
</feature>
<keyword evidence="6 13" id="KW-0378">Hydrolase</keyword>
<feature type="transmembrane region" description="Helical" evidence="11">
    <location>
        <begin position="464"/>
        <end position="482"/>
    </location>
</feature>
<dbReference type="GO" id="GO:0000272">
    <property type="term" value="P:polysaccharide catabolic process"/>
    <property type="evidence" value="ECO:0007669"/>
    <property type="project" value="InterPro"/>
</dbReference>
<keyword evidence="8 11" id="KW-0472">Membrane</keyword>
<feature type="domain" description="Major facilitator superfamily (MFS) profile" evidence="12">
    <location>
        <begin position="122"/>
        <end position="614"/>
    </location>
</feature>
<dbReference type="GeneID" id="73340506"/>
<dbReference type="GO" id="GO:0016020">
    <property type="term" value="C:membrane"/>
    <property type="evidence" value="ECO:0007669"/>
    <property type="project" value="UniProtKB-SubCell"/>
</dbReference>
<feature type="transmembrane region" description="Helical" evidence="11">
    <location>
        <begin position="118"/>
        <end position="143"/>
    </location>
</feature>
<evidence type="ECO:0000256" key="6">
    <source>
        <dbReference type="ARBA" id="ARBA00022801"/>
    </source>
</evidence>
<dbReference type="InterPro" id="IPR020846">
    <property type="entry name" value="MFS_dom"/>
</dbReference>
<evidence type="ECO:0000313" key="13">
    <source>
        <dbReference type="EMBL" id="UQC81011.1"/>
    </source>
</evidence>
<dbReference type="Pfam" id="PF00150">
    <property type="entry name" value="Cellulase"/>
    <property type="match status" value="1"/>
</dbReference>
<accession>A0A9Q8SQH7</accession>
<evidence type="ECO:0000259" key="12">
    <source>
        <dbReference type="PROSITE" id="PS50850"/>
    </source>
</evidence>
<dbReference type="InterPro" id="IPR001547">
    <property type="entry name" value="Glyco_hydro_5"/>
</dbReference>
<organism evidence="13 14">
    <name type="scientific">Colletotrichum lupini</name>
    <dbReference type="NCBI Taxonomy" id="145971"/>
    <lineage>
        <taxon>Eukaryota</taxon>
        <taxon>Fungi</taxon>
        <taxon>Dikarya</taxon>
        <taxon>Ascomycota</taxon>
        <taxon>Pezizomycotina</taxon>
        <taxon>Sordariomycetes</taxon>
        <taxon>Hypocreomycetidae</taxon>
        <taxon>Glomerellales</taxon>
        <taxon>Glomerellaceae</taxon>
        <taxon>Colletotrichum</taxon>
        <taxon>Colletotrichum acutatum species complex</taxon>
    </lineage>
</organism>
<dbReference type="InterPro" id="IPR052066">
    <property type="entry name" value="Glycosphingolipid_Hydrolases"/>
</dbReference>
<dbReference type="InterPro" id="IPR036259">
    <property type="entry name" value="MFS_trans_sf"/>
</dbReference>
<feature type="region of interest" description="Disordered" evidence="10">
    <location>
        <begin position="1"/>
        <end position="29"/>
    </location>
</feature>
<feature type="transmembrane region" description="Helical" evidence="11">
    <location>
        <begin position="258"/>
        <end position="276"/>
    </location>
</feature>
<gene>
    <name evidence="13" type="ORF">CLUP02_06497</name>
</gene>
<dbReference type="SUPFAM" id="SSF51445">
    <property type="entry name" value="(Trans)glycosidases"/>
    <property type="match status" value="1"/>
</dbReference>
<dbReference type="InterPro" id="IPR013780">
    <property type="entry name" value="Glyco_hydro_b"/>
</dbReference>
<evidence type="ECO:0000256" key="1">
    <source>
        <dbReference type="ARBA" id="ARBA00004141"/>
    </source>
</evidence>
<feature type="transmembrane region" description="Helical" evidence="11">
    <location>
        <begin position="559"/>
        <end position="579"/>
    </location>
</feature>
<dbReference type="Gene3D" id="2.60.40.1180">
    <property type="entry name" value="Golgi alpha-mannosidase II"/>
    <property type="match status" value="1"/>
</dbReference>
<feature type="compositionally biased region" description="Polar residues" evidence="10">
    <location>
        <begin position="1426"/>
        <end position="1446"/>
    </location>
</feature>
<dbReference type="InterPro" id="IPR005828">
    <property type="entry name" value="MFS_sugar_transport-like"/>
</dbReference>
<feature type="compositionally biased region" description="Basic and acidic residues" evidence="10">
    <location>
        <begin position="674"/>
        <end position="697"/>
    </location>
</feature>
<dbReference type="InterPro" id="IPR017853">
    <property type="entry name" value="GH"/>
</dbReference>
<dbReference type="Proteomes" id="UP000830671">
    <property type="component" value="Chromosome 3"/>
</dbReference>
<keyword evidence="4" id="KW-0813">Transport</keyword>
<feature type="transmembrane region" description="Helical" evidence="11">
    <location>
        <begin position="206"/>
        <end position="224"/>
    </location>
</feature>
<feature type="region of interest" description="Disordered" evidence="10">
    <location>
        <begin position="674"/>
        <end position="733"/>
    </location>
</feature>
<dbReference type="Gene3D" id="3.20.20.80">
    <property type="entry name" value="Glycosidases"/>
    <property type="match status" value="2"/>
</dbReference>
<name>A0A9Q8SQH7_9PEZI</name>
<evidence type="ECO:0000256" key="11">
    <source>
        <dbReference type="SAM" id="Phobius"/>
    </source>
</evidence>
<dbReference type="RefSeq" id="XP_049142639.1">
    <property type="nucleotide sequence ID" value="XM_049285496.1"/>
</dbReference>
<evidence type="ECO:0000256" key="7">
    <source>
        <dbReference type="ARBA" id="ARBA00022989"/>
    </source>
</evidence>
<keyword evidence="14" id="KW-1185">Reference proteome</keyword>
<dbReference type="PANTHER" id="PTHR31308:SF5">
    <property type="entry name" value="ERGOSTERYL-BETA-GLUCOSIDASE"/>
    <property type="match status" value="1"/>
</dbReference>
<comment type="similarity">
    <text evidence="2">Belongs to the glycosyl hydrolase 5 (cellulase A) family.</text>
</comment>
<dbReference type="InterPro" id="IPR005829">
    <property type="entry name" value="Sugar_transporter_CS"/>
</dbReference>
<comment type="subcellular location">
    <subcellularLocation>
        <location evidence="1">Membrane</location>
        <topology evidence="1">Multi-pass membrane protein</topology>
    </subcellularLocation>
</comment>
<evidence type="ECO:0000256" key="10">
    <source>
        <dbReference type="SAM" id="MobiDB-lite"/>
    </source>
</evidence>